<dbReference type="EMBL" id="CANTFM010000532">
    <property type="protein sequence ID" value="CAI5724383.1"/>
    <property type="molecule type" value="Genomic_DNA"/>
</dbReference>
<gene>
    <name evidence="1" type="ORF">PDE001_LOCUS3117</name>
</gene>
<reference evidence="1" key="1">
    <citation type="submission" date="2022-12" db="EMBL/GenBank/DDBJ databases">
        <authorList>
            <person name="Webb A."/>
        </authorList>
    </citation>
    <scope>NUCLEOTIDE SEQUENCE</scope>
    <source>
        <strain evidence="1">Pd1</strain>
    </source>
</reference>
<protein>
    <submittedName>
        <fullName evidence="1">Uncharacterized protein</fullName>
    </submittedName>
</protein>
<accession>A0AAV0TQS3</accession>
<name>A0AAV0TQS3_9STRA</name>
<organism evidence="1 2">
    <name type="scientific">Peronospora destructor</name>
    <dbReference type="NCBI Taxonomy" id="86335"/>
    <lineage>
        <taxon>Eukaryota</taxon>
        <taxon>Sar</taxon>
        <taxon>Stramenopiles</taxon>
        <taxon>Oomycota</taxon>
        <taxon>Peronosporomycetes</taxon>
        <taxon>Peronosporales</taxon>
        <taxon>Peronosporaceae</taxon>
        <taxon>Peronospora</taxon>
    </lineage>
</organism>
<dbReference type="AlphaFoldDB" id="A0AAV0TQS3"/>
<comment type="caution">
    <text evidence="1">The sequence shown here is derived from an EMBL/GenBank/DDBJ whole genome shotgun (WGS) entry which is preliminary data.</text>
</comment>
<sequence>MRASERRIGLQEVANRNEAWAADNSHIVAGLKDVDWTDIRTITGATVWATQLLYRIKVRAYSTWDTARTVVGCPLPECRDLGITKAHIWWIVEQRGHYGESFWGSGQNWIKNGG</sequence>
<proteinExistence type="predicted"/>
<evidence type="ECO:0000313" key="1">
    <source>
        <dbReference type="EMBL" id="CAI5724383.1"/>
    </source>
</evidence>
<dbReference type="Proteomes" id="UP001162029">
    <property type="component" value="Unassembled WGS sequence"/>
</dbReference>
<evidence type="ECO:0000313" key="2">
    <source>
        <dbReference type="Proteomes" id="UP001162029"/>
    </source>
</evidence>
<keyword evidence="2" id="KW-1185">Reference proteome</keyword>